<evidence type="ECO:0000259" key="1">
    <source>
        <dbReference type="Pfam" id="PF21839"/>
    </source>
</evidence>
<protein>
    <recommendedName>
        <fullName evidence="1">DUF6898 domain-containing protein</fullName>
    </recommendedName>
</protein>
<keyword evidence="3" id="KW-1185">Reference proteome</keyword>
<dbReference type="eggNOG" id="ENOG5034BRE">
    <property type="taxonomic scope" value="Bacteria"/>
</dbReference>
<reference evidence="2 3" key="1">
    <citation type="journal article" date="2014" name="Nature">
        <title>Sequential evolution of bacterial morphology by co-option of a developmental regulator.</title>
        <authorList>
            <person name="Jiang C."/>
            <person name="Brown P.J."/>
            <person name="Ducret A."/>
            <person name="Brun Y.V."/>
        </authorList>
    </citation>
    <scope>NUCLEOTIDE SEQUENCE [LARGE SCALE GENOMIC DNA]</scope>
    <source>
        <strain evidence="2 3">DSM 16100</strain>
    </source>
</reference>
<dbReference type="AlphaFoldDB" id="V4PH03"/>
<evidence type="ECO:0000313" key="3">
    <source>
        <dbReference type="Proteomes" id="UP000017837"/>
    </source>
</evidence>
<dbReference type="RefSeq" id="WP_018080264.1">
    <property type="nucleotide sequence ID" value="NZ_AQWM01000001.1"/>
</dbReference>
<dbReference type="EMBL" id="AWGB01000009">
    <property type="protein sequence ID" value="ESQ93202.1"/>
    <property type="molecule type" value="Genomic_DNA"/>
</dbReference>
<evidence type="ECO:0000313" key="2">
    <source>
        <dbReference type="EMBL" id="ESQ93202.1"/>
    </source>
</evidence>
<accession>V4PH03</accession>
<dbReference type="OrthoDB" id="7362394at2"/>
<sequence>MSEVFIEMQRNGAYLKVTAIDPQTGTEASAMGPANDPGGVKRLAILKLQNKLKGNTPAPDGRGKLV</sequence>
<organism evidence="2 3">
    <name type="scientific">Asticcacaulis benevestitus DSM 16100 = ATCC BAA-896</name>
    <dbReference type="NCBI Taxonomy" id="1121022"/>
    <lineage>
        <taxon>Bacteria</taxon>
        <taxon>Pseudomonadati</taxon>
        <taxon>Pseudomonadota</taxon>
        <taxon>Alphaproteobacteria</taxon>
        <taxon>Caulobacterales</taxon>
        <taxon>Caulobacteraceae</taxon>
        <taxon>Asticcacaulis</taxon>
    </lineage>
</organism>
<comment type="caution">
    <text evidence="2">The sequence shown here is derived from an EMBL/GenBank/DDBJ whole genome shotgun (WGS) entry which is preliminary data.</text>
</comment>
<dbReference type="STRING" id="1121022.GCA_000376105_00594"/>
<feature type="domain" description="DUF6898" evidence="1">
    <location>
        <begin position="2"/>
        <end position="53"/>
    </location>
</feature>
<gene>
    <name evidence="2" type="ORF">ABENE_06530</name>
</gene>
<name>V4PH03_9CAUL</name>
<proteinExistence type="predicted"/>
<dbReference type="Proteomes" id="UP000017837">
    <property type="component" value="Unassembled WGS sequence"/>
</dbReference>
<dbReference type="InterPro" id="IPR054193">
    <property type="entry name" value="DUF6898"/>
</dbReference>
<dbReference type="Pfam" id="PF21839">
    <property type="entry name" value="DUF6898"/>
    <property type="match status" value="1"/>
</dbReference>
<dbReference type="PATRIC" id="fig|1121022.4.peg.1302"/>